<dbReference type="EMBL" id="WJXW01000009">
    <property type="protein sequence ID" value="KAF9733005.1"/>
    <property type="molecule type" value="Genomic_DNA"/>
</dbReference>
<feature type="region of interest" description="Disordered" evidence="1">
    <location>
        <begin position="1"/>
        <end position="51"/>
    </location>
</feature>
<name>A0A9P6GDG6_9PLEO</name>
<dbReference type="AlphaFoldDB" id="A0A9P6GDG6"/>
<evidence type="ECO:0000313" key="2">
    <source>
        <dbReference type="EMBL" id="KAF9733005.1"/>
    </source>
</evidence>
<evidence type="ECO:0000256" key="1">
    <source>
        <dbReference type="SAM" id="MobiDB-lite"/>
    </source>
</evidence>
<proteinExistence type="predicted"/>
<feature type="region of interest" description="Disordered" evidence="1">
    <location>
        <begin position="231"/>
        <end position="294"/>
    </location>
</feature>
<feature type="compositionally biased region" description="Polar residues" evidence="1">
    <location>
        <begin position="1"/>
        <end position="12"/>
    </location>
</feature>
<reference evidence="2" key="1">
    <citation type="journal article" date="2020" name="Mol. Plant Microbe Interact.">
        <title>Genome Sequence of the Biocontrol Agent Coniothyrium minitans strain Conio (IMI 134523).</title>
        <authorList>
            <person name="Patel D."/>
            <person name="Shittu T.A."/>
            <person name="Baroncelli R."/>
            <person name="Muthumeenakshi S."/>
            <person name="Osborne T.H."/>
            <person name="Janganan T.K."/>
            <person name="Sreenivasaprasad S."/>
        </authorList>
    </citation>
    <scope>NUCLEOTIDE SEQUENCE</scope>
    <source>
        <strain evidence="2">Conio</strain>
    </source>
</reference>
<feature type="compositionally biased region" description="Pro residues" evidence="1">
    <location>
        <begin position="24"/>
        <end position="35"/>
    </location>
</feature>
<keyword evidence="3" id="KW-1185">Reference proteome</keyword>
<evidence type="ECO:0000313" key="3">
    <source>
        <dbReference type="Proteomes" id="UP000756921"/>
    </source>
</evidence>
<feature type="compositionally biased region" description="Low complexity" evidence="1">
    <location>
        <begin position="283"/>
        <end position="294"/>
    </location>
</feature>
<sequence length="294" mass="32598">MAYSKTSTSTARPHQRPSALTLTPPSPSPTPAPEPPRNETARPATHPITPSLDDATHLLHLRIAHLGAGYLSELASPAPHPPGRILQLQRFWADAMREYVAGWEARVRDTAYAGLGLRMLRDAVLRGRAPEVRWLDVCRGEGVQREAVARAVDVWWRGRGESEWCRRLEFGRWRAVRQVECEAEGKRVEGMRKAWLLAGLRGEGLGWGMHCWEFDGEQLRSGVRSLEEEFGQVGEWPEGCGPGGEDDDEEEDGDDGCAGDDEEDANEGDGEQEEKSGATENGWSWSYRSASARA</sequence>
<dbReference type="Proteomes" id="UP000756921">
    <property type="component" value="Unassembled WGS sequence"/>
</dbReference>
<protein>
    <submittedName>
        <fullName evidence="2">Uncharacterized protein</fullName>
    </submittedName>
</protein>
<dbReference type="OrthoDB" id="10477437at2759"/>
<gene>
    <name evidence="2" type="ORF">PMIN01_08687</name>
</gene>
<feature type="compositionally biased region" description="Acidic residues" evidence="1">
    <location>
        <begin position="244"/>
        <end position="272"/>
    </location>
</feature>
<accession>A0A9P6GDG6</accession>
<organism evidence="2 3">
    <name type="scientific">Paraphaeosphaeria minitans</name>
    <dbReference type="NCBI Taxonomy" id="565426"/>
    <lineage>
        <taxon>Eukaryota</taxon>
        <taxon>Fungi</taxon>
        <taxon>Dikarya</taxon>
        <taxon>Ascomycota</taxon>
        <taxon>Pezizomycotina</taxon>
        <taxon>Dothideomycetes</taxon>
        <taxon>Pleosporomycetidae</taxon>
        <taxon>Pleosporales</taxon>
        <taxon>Massarineae</taxon>
        <taxon>Didymosphaeriaceae</taxon>
        <taxon>Paraphaeosphaeria</taxon>
    </lineage>
</organism>
<comment type="caution">
    <text evidence="2">The sequence shown here is derived from an EMBL/GenBank/DDBJ whole genome shotgun (WGS) entry which is preliminary data.</text>
</comment>